<feature type="active site" description="Proton acceptor" evidence="11">
    <location>
        <position position="395"/>
    </location>
</feature>
<feature type="binding site" description="in other chain" evidence="11">
    <location>
        <position position="299"/>
    </location>
    <ligand>
        <name>K(+)</name>
        <dbReference type="ChEBI" id="CHEBI:29103"/>
        <note>ligand shared between two tetrameric partners</note>
    </ligand>
</feature>
<feature type="binding site" evidence="11">
    <location>
        <position position="462"/>
    </location>
    <ligand>
        <name>K(+)</name>
        <dbReference type="ChEBI" id="CHEBI:29103"/>
        <note>ligand shared between two tetrameric partners</note>
    </ligand>
</feature>
<feature type="domain" description="CBS" evidence="15">
    <location>
        <begin position="151"/>
        <end position="208"/>
    </location>
</feature>
<evidence type="ECO:0000313" key="16">
    <source>
        <dbReference type="EMBL" id="MEM5948862.1"/>
    </source>
</evidence>
<dbReference type="PANTHER" id="PTHR11911">
    <property type="entry name" value="INOSINE-5-MONOPHOSPHATE DEHYDROGENASE RELATED"/>
    <property type="match status" value="1"/>
</dbReference>
<comment type="pathway">
    <text evidence="11 14">Purine metabolism; XMP biosynthesis via de novo pathway; XMP from IMP: step 1/1.</text>
</comment>
<keyword evidence="6 11" id="KW-0630">Potassium</keyword>
<feature type="binding site" evidence="11">
    <location>
        <position position="461"/>
    </location>
    <ligand>
        <name>K(+)</name>
        <dbReference type="ChEBI" id="CHEBI:29103"/>
        <note>ligand shared between two tetrameric partners</note>
    </ligand>
</feature>
<dbReference type="SUPFAM" id="SSF51412">
    <property type="entry name" value="Inosine monophosphate dehydrogenase (IMPDH)"/>
    <property type="match status" value="1"/>
</dbReference>
<feature type="binding site" evidence="11">
    <location>
        <position position="297"/>
    </location>
    <ligand>
        <name>IMP</name>
        <dbReference type="ChEBI" id="CHEBI:58053"/>
    </ligand>
</feature>
<dbReference type="EMBL" id="JBCHKQ010000006">
    <property type="protein sequence ID" value="MEM5948862.1"/>
    <property type="molecule type" value="Genomic_DNA"/>
</dbReference>
<dbReference type="Proteomes" id="UP001466331">
    <property type="component" value="Unassembled WGS sequence"/>
</dbReference>
<dbReference type="HAMAP" id="MF_01964">
    <property type="entry name" value="IMPDH"/>
    <property type="match status" value="1"/>
</dbReference>
<comment type="function">
    <text evidence="11">Catalyzes the conversion of inosine 5'-phosphate (IMP) to xanthosine 5'-phosphate (XMP), the first committed and rate-limiting step in the de novo synthesis of guanine nucleotides, and therefore plays an important role in the regulation of cell growth.</text>
</comment>
<evidence type="ECO:0000256" key="10">
    <source>
        <dbReference type="ARBA" id="ARBA00048028"/>
    </source>
</evidence>
<dbReference type="GO" id="GO:0003938">
    <property type="term" value="F:IMP dehydrogenase activity"/>
    <property type="evidence" value="ECO:0007669"/>
    <property type="project" value="UniProtKB-EC"/>
</dbReference>
<dbReference type="InterPro" id="IPR013785">
    <property type="entry name" value="Aldolase_TIM"/>
</dbReference>
<evidence type="ECO:0000256" key="2">
    <source>
        <dbReference type="ARBA" id="ARBA00005502"/>
    </source>
</evidence>
<evidence type="ECO:0000259" key="15">
    <source>
        <dbReference type="PROSITE" id="PS51371"/>
    </source>
</evidence>
<comment type="subunit">
    <text evidence="11">Homotetramer.</text>
</comment>
<organism evidence="16 17">
    <name type="scientific">Rarispira pelagica</name>
    <dbReference type="NCBI Taxonomy" id="3141764"/>
    <lineage>
        <taxon>Bacteria</taxon>
        <taxon>Pseudomonadati</taxon>
        <taxon>Spirochaetota</taxon>
        <taxon>Spirochaetia</taxon>
        <taxon>Winmispirales</taxon>
        <taxon>Winmispiraceae</taxon>
        <taxon>Rarispira</taxon>
    </lineage>
</organism>
<feature type="binding site" description="in other chain" evidence="11">
    <location>
        <position position="294"/>
    </location>
    <ligand>
        <name>K(+)</name>
        <dbReference type="ChEBI" id="CHEBI:29103"/>
        <note>ligand shared between two tetrameric partners</note>
    </ligand>
</feature>
<dbReference type="SMART" id="SM01240">
    <property type="entry name" value="IMPDH"/>
    <property type="match status" value="1"/>
</dbReference>
<comment type="activity regulation">
    <text evidence="11">Mycophenolic acid (MPA) is a non-competitive inhibitor that prevents formation of the closed enzyme conformation by binding to the same site as the amobile flap. In contrast, mizoribine monophosphate (MZP) is a competitive inhibitor that induces the closed conformation. MPA is a potent inhibitor of mammalian IMPDHs but a poor inhibitor of the bacterial enzymes. MZP is a more potent inhibitor of bacterial IMPDH.</text>
</comment>
<comment type="caution">
    <text evidence="16">The sequence shown here is derived from an EMBL/GenBank/DDBJ whole genome shotgun (WGS) entry which is preliminary data.</text>
</comment>
<dbReference type="NCBIfam" id="TIGR01302">
    <property type="entry name" value="IMP_dehydrog"/>
    <property type="match status" value="1"/>
</dbReference>
<dbReference type="Gene3D" id="3.20.20.70">
    <property type="entry name" value="Aldolase class I"/>
    <property type="match status" value="1"/>
</dbReference>
<evidence type="ECO:0000256" key="8">
    <source>
        <dbReference type="ARBA" id="ARBA00023027"/>
    </source>
</evidence>
<dbReference type="PANTHER" id="PTHR11911:SF111">
    <property type="entry name" value="INOSINE-5'-MONOPHOSPHATE DEHYDROGENASE"/>
    <property type="match status" value="1"/>
</dbReference>
<feature type="binding site" evidence="11">
    <location>
        <position position="407"/>
    </location>
    <ligand>
        <name>IMP</name>
        <dbReference type="ChEBI" id="CHEBI:58053"/>
    </ligand>
</feature>
<feature type="binding site" description="in other chain" evidence="11">
    <location>
        <position position="296"/>
    </location>
    <ligand>
        <name>K(+)</name>
        <dbReference type="ChEBI" id="CHEBI:29103"/>
        <note>ligand shared between two tetrameric partners</note>
    </ligand>
</feature>
<dbReference type="PROSITE" id="PS51371">
    <property type="entry name" value="CBS"/>
    <property type="match status" value="2"/>
</dbReference>
<protein>
    <recommendedName>
        <fullName evidence="11 14">Inosine-5'-monophosphate dehydrogenase</fullName>
        <shortName evidence="11">IMP dehydrogenase</shortName>
        <shortName evidence="11">IMPD</shortName>
        <shortName evidence="11">IMPDH</shortName>
        <ecNumber evidence="11 14">1.1.1.205</ecNumber>
    </recommendedName>
</protein>
<keyword evidence="9 12" id="KW-0129">CBS domain</keyword>
<comment type="similarity">
    <text evidence="2 11 13">Belongs to the IMPDH/GMPR family.</text>
</comment>
<dbReference type="PIRSF" id="PIRSF000130">
    <property type="entry name" value="IMPDH"/>
    <property type="match status" value="1"/>
</dbReference>
<keyword evidence="17" id="KW-1185">Reference proteome</keyword>
<keyword evidence="4 11" id="KW-0332">GMP biosynthesis</keyword>
<feature type="binding site" evidence="11">
    <location>
        <position position="463"/>
    </location>
    <ligand>
        <name>K(+)</name>
        <dbReference type="ChEBI" id="CHEBI:29103"/>
        <note>ligand shared between two tetrameric partners</note>
    </ligand>
</feature>
<feature type="binding site" evidence="11">
    <location>
        <begin position="292"/>
        <end position="294"/>
    </location>
    <ligand>
        <name>NAD(+)</name>
        <dbReference type="ChEBI" id="CHEBI:57540"/>
    </ligand>
</feature>
<keyword evidence="8 11" id="KW-0520">NAD</keyword>
<evidence type="ECO:0000256" key="3">
    <source>
        <dbReference type="ARBA" id="ARBA00022723"/>
    </source>
</evidence>
<dbReference type="Pfam" id="PF00571">
    <property type="entry name" value="CBS"/>
    <property type="match status" value="2"/>
</dbReference>
<comment type="caution">
    <text evidence="11">Lacks conserved residue(s) required for the propagation of feature annotation.</text>
</comment>
<reference evidence="16 17" key="1">
    <citation type="submission" date="2024-03" db="EMBL/GenBank/DDBJ databases">
        <title>Ignisphaera cupida sp. nov., a hyperthermophilic hydrolytic archaeon from a hot spring of Kamchatka, and proposal of Ignisphaeraceae fam. nov.</title>
        <authorList>
            <person name="Podosokorskaya O.A."/>
            <person name="Elcheninov A.G."/>
            <person name="Maltseva A.I."/>
            <person name="Zayulina K.S."/>
            <person name="Novikov A."/>
            <person name="Merkel A.Y."/>
        </authorList>
    </citation>
    <scope>NUCLEOTIDE SEQUENCE [LARGE SCALE GENOMIC DNA]</scope>
    <source>
        <strain evidence="16 17">38H-sp</strain>
    </source>
</reference>
<feature type="active site" description="Thioimidate intermediate" evidence="11">
    <location>
        <position position="299"/>
    </location>
</feature>
<proteinExistence type="inferred from homology"/>
<dbReference type="Pfam" id="PF00478">
    <property type="entry name" value="IMPDH"/>
    <property type="match status" value="1"/>
</dbReference>
<feature type="binding site" evidence="11">
    <location>
        <begin position="355"/>
        <end position="356"/>
    </location>
    <ligand>
        <name>IMP</name>
        <dbReference type="ChEBI" id="CHEBI:58053"/>
    </ligand>
</feature>
<dbReference type="InterPro" id="IPR005990">
    <property type="entry name" value="IMP_DH"/>
</dbReference>
<dbReference type="SMART" id="SM00116">
    <property type="entry name" value="CBS"/>
    <property type="match status" value="2"/>
</dbReference>
<dbReference type="InterPro" id="IPR015875">
    <property type="entry name" value="IMP_DH/GMP_Rdtase_CS"/>
</dbReference>
<comment type="cofactor">
    <cofactor evidence="1 11">
        <name>K(+)</name>
        <dbReference type="ChEBI" id="CHEBI:29103"/>
    </cofactor>
</comment>
<dbReference type="PROSITE" id="PS00487">
    <property type="entry name" value="IMP_DH_GMP_RED"/>
    <property type="match status" value="1"/>
</dbReference>
<comment type="catalytic activity">
    <reaction evidence="10 11 14">
        <text>IMP + NAD(+) + H2O = XMP + NADH + H(+)</text>
        <dbReference type="Rhea" id="RHEA:11708"/>
        <dbReference type="ChEBI" id="CHEBI:15377"/>
        <dbReference type="ChEBI" id="CHEBI:15378"/>
        <dbReference type="ChEBI" id="CHEBI:57464"/>
        <dbReference type="ChEBI" id="CHEBI:57540"/>
        <dbReference type="ChEBI" id="CHEBI:57945"/>
        <dbReference type="ChEBI" id="CHEBI:58053"/>
        <dbReference type="EC" id="1.1.1.205"/>
    </reaction>
</comment>
<evidence type="ECO:0000256" key="5">
    <source>
        <dbReference type="ARBA" id="ARBA00022755"/>
    </source>
</evidence>
<evidence type="ECO:0000256" key="13">
    <source>
        <dbReference type="RuleBase" id="RU003927"/>
    </source>
</evidence>
<feature type="domain" description="CBS" evidence="15">
    <location>
        <begin position="91"/>
        <end position="147"/>
    </location>
</feature>
<dbReference type="SUPFAM" id="SSF54631">
    <property type="entry name" value="CBS-domain pair"/>
    <property type="match status" value="1"/>
</dbReference>
<dbReference type="InterPro" id="IPR001093">
    <property type="entry name" value="IMP_DH_GMPRt"/>
</dbReference>
<feature type="binding site" evidence="11">
    <location>
        <begin position="379"/>
        <end position="383"/>
    </location>
    <ligand>
        <name>IMP</name>
        <dbReference type="ChEBI" id="CHEBI:58053"/>
    </ligand>
</feature>
<evidence type="ECO:0000256" key="14">
    <source>
        <dbReference type="RuleBase" id="RU003928"/>
    </source>
</evidence>
<evidence type="ECO:0000256" key="4">
    <source>
        <dbReference type="ARBA" id="ARBA00022749"/>
    </source>
</evidence>
<dbReference type="EC" id="1.1.1.205" evidence="11 14"/>
<feature type="binding site" evidence="11">
    <location>
        <position position="243"/>
    </location>
    <ligand>
        <name>NAD(+)</name>
        <dbReference type="ChEBI" id="CHEBI:57540"/>
    </ligand>
</feature>
<keyword evidence="7 11" id="KW-0560">Oxidoreductase</keyword>
<dbReference type="InterPro" id="IPR000644">
    <property type="entry name" value="CBS_dom"/>
</dbReference>
<dbReference type="RefSeq" id="WP_420070315.1">
    <property type="nucleotide sequence ID" value="NZ_JBCHKQ010000006.1"/>
</dbReference>
<sequence length="478" mass="51543">MTIKEALSYDDVLLIPAYADFLPSQADVKTRLTEGLVLNVPIISAAMDTVTEKELAIALALQGGIGIIHRNLSPQEQAEQVSSVKRFLNWIIDKPVTVKHDDKLSVARSLMSRYGISGLPVIDDSGILCGIITGRDLRFSKDDSMEVSSIMTRDVVYEEGRPSIDQAQELFDKHKVEKLPLVDSNKKLIGLVTVKDIEKHQKYPNAATDKKGRLIVGAAVSPIDIDKRMPLLVEAGVDVVVIDTAHGDSLNVINAVKKLKTSYPVPVIGGNVATAEGVRHLIDAGADIIKVGVGPGSICTTRIVAGIGMPQFSAVLECAEEASKHNIPVIADGGIKFSGDIVKAIGAGAHAVMIGNLFAGLKEAPGREIIYEGRIFKSYRGMGSIGAIKEGSGDRYQMAQGEEPVPEGVEGRVPYKGELSAYLHQLVSGLKKGMGYCGCKTLEELRNYKRFIKITNAGLRESHAHDVTITQEPPNYSR</sequence>
<gene>
    <name evidence="11 16" type="primary">guaB</name>
    <name evidence="16" type="ORF">WKV44_09950</name>
</gene>
<evidence type="ECO:0000256" key="7">
    <source>
        <dbReference type="ARBA" id="ARBA00023002"/>
    </source>
</evidence>
<evidence type="ECO:0000256" key="1">
    <source>
        <dbReference type="ARBA" id="ARBA00001958"/>
    </source>
</evidence>
<evidence type="ECO:0000256" key="12">
    <source>
        <dbReference type="PROSITE-ProRule" id="PRU00703"/>
    </source>
</evidence>
<keyword evidence="3 11" id="KW-0479">Metal-binding</keyword>
<evidence type="ECO:0000313" key="17">
    <source>
        <dbReference type="Proteomes" id="UP001466331"/>
    </source>
</evidence>
<dbReference type="CDD" id="cd00381">
    <property type="entry name" value="IMPDH"/>
    <property type="match status" value="1"/>
</dbReference>
<keyword evidence="5 11" id="KW-0658">Purine biosynthesis</keyword>
<feature type="binding site" evidence="11">
    <location>
        <begin position="332"/>
        <end position="334"/>
    </location>
    <ligand>
        <name>IMP</name>
        <dbReference type="ChEBI" id="CHEBI:58053"/>
    </ligand>
</feature>
<accession>A0ABU9UDV5</accession>
<evidence type="ECO:0000256" key="11">
    <source>
        <dbReference type="HAMAP-Rule" id="MF_01964"/>
    </source>
</evidence>
<dbReference type="CDD" id="cd04601">
    <property type="entry name" value="CBS_pair_IMPDH"/>
    <property type="match status" value="1"/>
</dbReference>
<evidence type="ECO:0000256" key="9">
    <source>
        <dbReference type="ARBA" id="ARBA00023122"/>
    </source>
</evidence>
<name>A0ABU9UDV5_9SPIR</name>
<dbReference type="InterPro" id="IPR046342">
    <property type="entry name" value="CBS_dom_sf"/>
</dbReference>
<evidence type="ECO:0000256" key="6">
    <source>
        <dbReference type="ARBA" id="ARBA00022958"/>
    </source>
</evidence>